<name>A0ACB9GWW8_CICIN</name>
<dbReference type="EMBL" id="CM042009">
    <property type="protein sequence ID" value="KAI3787678.1"/>
    <property type="molecule type" value="Genomic_DNA"/>
</dbReference>
<gene>
    <name evidence="1" type="ORF">L2E82_00004</name>
</gene>
<dbReference type="Proteomes" id="UP001055811">
    <property type="component" value="Linkage Group LG01"/>
</dbReference>
<evidence type="ECO:0000313" key="2">
    <source>
        <dbReference type="Proteomes" id="UP001055811"/>
    </source>
</evidence>
<reference evidence="2" key="1">
    <citation type="journal article" date="2022" name="Mol. Ecol. Resour.">
        <title>The genomes of chicory, endive, great burdock and yacon provide insights into Asteraceae palaeo-polyploidization history and plant inulin production.</title>
        <authorList>
            <person name="Fan W."/>
            <person name="Wang S."/>
            <person name="Wang H."/>
            <person name="Wang A."/>
            <person name="Jiang F."/>
            <person name="Liu H."/>
            <person name="Zhao H."/>
            <person name="Xu D."/>
            <person name="Zhang Y."/>
        </authorList>
    </citation>
    <scope>NUCLEOTIDE SEQUENCE [LARGE SCALE GENOMIC DNA]</scope>
    <source>
        <strain evidence="2">cv. Punajuju</strain>
    </source>
</reference>
<sequence>MREYEETDVEAINEKLNVVREKQRNAVAKGKGKRYYLVNRRGINRERKAAGDQESISRDRREEIRGARGGESENKRCKRYPLHHLHCKGQWEDPSTFLLLPSNSSAPVYHVYGTSSEHFSDKASPRTPSRIQAHLLRNLSMNALHPPSSQPATANFFPTDYRLSFQINRLPAPFPNQRLTRGFHHRPLLPPHATIPLSSKPPSSRPYDIALSLSD</sequence>
<keyword evidence="2" id="KW-1185">Reference proteome</keyword>
<organism evidence="1 2">
    <name type="scientific">Cichorium intybus</name>
    <name type="common">Chicory</name>
    <dbReference type="NCBI Taxonomy" id="13427"/>
    <lineage>
        <taxon>Eukaryota</taxon>
        <taxon>Viridiplantae</taxon>
        <taxon>Streptophyta</taxon>
        <taxon>Embryophyta</taxon>
        <taxon>Tracheophyta</taxon>
        <taxon>Spermatophyta</taxon>
        <taxon>Magnoliopsida</taxon>
        <taxon>eudicotyledons</taxon>
        <taxon>Gunneridae</taxon>
        <taxon>Pentapetalae</taxon>
        <taxon>asterids</taxon>
        <taxon>campanulids</taxon>
        <taxon>Asterales</taxon>
        <taxon>Asteraceae</taxon>
        <taxon>Cichorioideae</taxon>
        <taxon>Cichorieae</taxon>
        <taxon>Cichoriinae</taxon>
        <taxon>Cichorium</taxon>
    </lineage>
</organism>
<proteinExistence type="predicted"/>
<protein>
    <submittedName>
        <fullName evidence="1">Uncharacterized protein</fullName>
    </submittedName>
</protein>
<accession>A0ACB9GWW8</accession>
<reference evidence="1 2" key="2">
    <citation type="journal article" date="2022" name="Mol. Ecol. Resour.">
        <title>The genomes of chicory, endive, great burdock and yacon provide insights into Asteraceae paleo-polyploidization history and plant inulin production.</title>
        <authorList>
            <person name="Fan W."/>
            <person name="Wang S."/>
            <person name="Wang H."/>
            <person name="Wang A."/>
            <person name="Jiang F."/>
            <person name="Liu H."/>
            <person name="Zhao H."/>
            <person name="Xu D."/>
            <person name="Zhang Y."/>
        </authorList>
    </citation>
    <scope>NUCLEOTIDE SEQUENCE [LARGE SCALE GENOMIC DNA]</scope>
    <source>
        <strain evidence="2">cv. Punajuju</strain>
        <tissue evidence="1">Leaves</tissue>
    </source>
</reference>
<comment type="caution">
    <text evidence="1">The sequence shown here is derived from an EMBL/GenBank/DDBJ whole genome shotgun (WGS) entry which is preliminary data.</text>
</comment>
<evidence type="ECO:0000313" key="1">
    <source>
        <dbReference type="EMBL" id="KAI3787678.1"/>
    </source>
</evidence>